<dbReference type="EMBL" id="JBIAMX010000012">
    <property type="protein sequence ID" value="MFF0545170.1"/>
    <property type="molecule type" value="Genomic_DNA"/>
</dbReference>
<accession>A0ABW6PRW3</accession>
<dbReference type="PANTHER" id="PTHR48098:SF1">
    <property type="entry name" value="DIACYLGLYCEROL ACYLTRANSFERASE_MYCOLYLTRANSFERASE AG85A"/>
    <property type="match status" value="1"/>
</dbReference>
<keyword evidence="1" id="KW-0732">Signal</keyword>
<evidence type="ECO:0000313" key="2">
    <source>
        <dbReference type="EMBL" id="MFF0545170.1"/>
    </source>
</evidence>
<dbReference type="GO" id="GO:0016787">
    <property type="term" value="F:hydrolase activity"/>
    <property type="evidence" value="ECO:0007669"/>
    <property type="project" value="UniProtKB-KW"/>
</dbReference>
<gene>
    <name evidence="2" type="ORF">ACFYTF_20260</name>
</gene>
<dbReference type="PANTHER" id="PTHR48098">
    <property type="entry name" value="ENTEROCHELIN ESTERASE-RELATED"/>
    <property type="match status" value="1"/>
</dbReference>
<feature type="chain" id="PRO_5047463549" evidence="1">
    <location>
        <begin position="25"/>
        <end position="322"/>
    </location>
</feature>
<evidence type="ECO:0000313" key="3">
    <source>
        <dbReference type="Proteomes" id="UP001601444"/>
    </source>
</evidence>
<dbReference type="Gene3D" id="3.40.50.1820">
    <property type="entry name" value="alpha/beta hydrolase"/>
    <property type="match status" value="1"/>
</dbReference>
<keyword evidence="2" id="KW-0378">Hydrolase</keyword>
<dbReference type="RefSeq" id="WP_387701657.1">
    <property type="nucleotide sequence ID" value="NZ_JBIAMX010000012.1"/>
</dbReference>
<feature type="signal peptide" evidence="1">
    <location>
        <begin position="1"/>
        <end position="24"/>
    </location>
</feature>
<reference evidence="2 3" key="1">
    <citation type="submission" date="2024-10" db="EMBL/GenBank/DDBJ databases">
        <title>The Natural Products Discovery Center: Release of the First 8490 Sequenced Strains for Exploring Actinobacteria Biosynthetic Diversity.</title>
        <authorList>
            <person name="Kalkreuter E."/>
            <person name="Kautsar S.A."/>
            <person name="Yang D."/>
            <person name="Bader C.D."/>
            <person name="Teijaro C.N."/>
            <person name="Fluegel L."/>
            <person name="Davis C.M."/>
            <person name="Simpson J.R."/>
            <person name="Lauterbach L."/>
            <person name="Steele A.D."/>
            <person name="Gui C."/>
            <person name="Meng S."/>
            <person name="Li G."/>
            <person name="Viehrig K."/>
            <person name="Ye F."/>
            <person name="Su P."/>
            <person name="Kiefer A.F."/>
            <person name="Nichols A."/>
            <person name="Cepeda A.J."/>
            <person name="Yan W."/>
            <person name="Fan B."/>
            <person name="Jiang Y."/>
            <person name="Adhikari A."/>
            <person name="Zheng C.-J."/>
            <person name="Schuster L."/>
            <person name="Cowan T.M."/>
            <person name="Smanski M.J."/>
            <person name="Chevrette M.G."/>
            <person name="De Carvalho L.P.S."/>
            <person name="Shen B."/>
        </authorList>
    </citation>
    <scope>NUCLEOTIDE SEQUENCE [LARGE SCALE GENOMIC DNA]</scope>
    <source>
        <strain evidence="2 3">NPDC004045</strain>
    </source>
</reference>
<keyword evidence="3" id="KW-1185">Reference proteome</keyword>
<sequence length="322" mass="33647">MRIRPTLLAALLTCCAALAAPAAAAPGAHLSGIDLISERVADIAVYSAAMDTTVRARVLRAADPAAPAPVLYLLNGANGGTGGSWYDETDVARFFAGKQVTVVIPVGGAGSYFTDWQASDPVLGRPLWTTFLTRELPPIVDAAFAGTGANAVAGISMAGTSVFQLAESAPGLYRAIGSYSGCVGTSTPQEQAFVAAVVARYGGNATNMWGPPGGPAWIANDPARRADRLRGTSIYVSTGTGLPGEFDTLAGTGGDAIQLTWQLLFGSPLEILAHGCALRLRTQLADLDIPATFDLRPTGTHSWGYWQQDLHTSWPQFEQALR</sequence>
<dbReference type="InterPro" id="IPR050583">
    <property type="entry name" value="Mycobacterial_A85_antigen"/>
</dbReference>
<proteinExistence type="predicted"/>
<dbReference type="InterPro" id="IPR029058">
    <property type="entry name" value="AB_hydrolase_fold"/>
</dbReference>
<organism evidence="2 3">
    <name type="scientific">Nocardia thailandica</name>
    <dbReference type="NCBI Taxonomy" id="257275"/>
    <lineage>
        <taxon>Bacteria</taxon>
        <taxon>Bacillati</taxon>
        <taxon>Actinomycetota</taxon>
        <taxon>Actinomycetes</taxon>
        <taxon>Mycobacteriales</taxon>
        <taxon>Nocardiaceae</taxon>
        <taxon>Nocardia</taxon>
    </lineage>
</organism>
<protein>
    <submittedName>
        <fullName evidence="2">Alpha/beta hydrolase</fullName>
    </submittedName>
</protein>
<dbReference type="Proteomes" id="UP001601444">
    <property type="component" value="Unassembled WGS sequence"/>
</dbReference>
<comment type="caution">
    <text evidence="2">The sequence shown here is derived from an EMBL/GenBank/DDBJ whole genome shotgun (WGS) entry which is preliminary data.</text>
</comment>
<name>A0ABW6PRW3_9NOCA</name>
<dbReference type="Pfam" id="PF00756">
    <property type="entry name" value="Esterase"/>
    <property type="match status" value="1"/>
</dbReference>
<evidence type="ECO:0000256" key="1">
    <source>
        <dbReference type="SAM" id="SignalP"/>
    </source>
</evidence>
<dbReference type="InterPro" id="IPR000801">
    <property type="entry name" value="Esterase-like"/>
</dbReference>
<dbReference type="SUPFAM" id="SSF53474">
    <property type="entry name" value="alpha/beta-Hydrolases"/>
    <property type="match status" value="1"/>
</dbReference>